<name>A0A0K1PS49_9BACT</name>
<dbReference type="Gene3D" id="1.25.40.10">
    <property type="entry name" value="Tetratricopeptide repeat domain"/>
    <property type="match status" value="1"/>
</dbReference>
<dbReference type="KEGG" id="llu:AKJ09_02618"/>
<organism evidence="1 2">
    <name type="scientific">Labilithrix luteola</name>
    <dbReference type="NCBI Taxonomy" id="1391654"/>
    <lineage>
        <taxon>Bacteria</taxon>
        <taxon>Pseudomonadati</taxon>
        <taxon>Myxococcota</taxon>
        <taxon>Polyangia</taxon>
        <taxon>Polyangiales</taxon>
        <taxon>Labilitrichaceae</taxon>
        <taxon>Labilithrix</taxon>
    </lineage>
</organism>
<dbReference type="AlphaFoldDB" id="A0A0K1PS49"/>
<dbReference type="InterPro" id="IPR011990">
    <property type="entry name" value="TPR-like_helical_dom_sf"/>
</dbReference>
<gene>
    <name evidence="1" type="ORF">AKJ09_02618</name>
</gene>
<dbReference type="STRING" id="1391654.AKJ09_02618"/>
<evidence type="ECO:0000313" key="2">
    <source>
        <dbReference type="Proteomes" id="UP000064967"/>
    </source>
</evidence>
<dbReference type="OrthoDB" id="5526694at2"/>
<evidence type="ECO:0008006" key="3">
    <source>
        <dbReference type="Google" id="ProtNLM"/>
    </source>
</evidence>
<sequence>MTDGPTRRIFEDPEFARLVDASENDGPSSAQIDKALSRVSHMASPARMTWSWWKAGLVIGVAVAGVFTRVDVGTPRNEAVGGVSLSPPPSMSATTVEAVPPPTVSVNDLAAAPIAAPPQQLAANARASVPPERRPKEGTTFDDELALVSHARAALEAKDARSCLRSVERYEQRFRSGLFAPEVEVMHIEALALSGERVRARTWAERFLTANPTSPYTKRVRSVIERLQD</sequence>
<evidence type="ECO:0000313" key="1">
    <source>
        <dbReference type="EMBL" id="AKU95954.1"/>
    </source>
</evidence>
<protein>
    <recommendedName>
        <fullName evidence="3">Outer membrane lipoprotein BamD-like domain-containing protein</fullName>
    </recommendedName>
</protein>
<dbReference type="RefSeq" id="WP_146647317.1">
    <property type="nucleotide sequence ID" value="NZ_CP012333.1"/>
</dbReference>
<keyword evidence="2" id="KW-1185">Reference proteome</keyword>
<proteinExistence type="predicted"/>
<dbReference type="Proteomes" id="UP000064967">
    <property type="component" value="Chromosome"/>
</dbReference>
<accession>A0A0K1PS49</accession>
<dbReference type="EMBL" id="CP012333">
    <property type="protein sequence ID" value="AKU95954.1"/>
    <property type="molecule type" value="Genomic_DNA"/>
</dbReference>
<reference evidence="1 2" key="1">
    <citation type="submission" date="2015-08" db="EMBL/GenBank/DDBJ databases">
        <authorList>
            <person name="Babu N.S."/>
            <person name="Beckwith C.J."/>
            <person name="Beseler K.G."/>
            <person name="Brison A."/>
            <person name="Carone J.V."/>
            <person name="Caskin T.P."/>
            <person name="Diamond M."/>
            <person name="Durham M.E."/>
            <person name="Foxe J.M."/>
            <person name="Go M."/>
            <person name="Henderson B.A."/>
            <person name="Jones I.B."/>
            <person name="McGettigan J.A."/>
            <person name="Micheletti S.J."/>
            <person name="Nasrallah M.E."/>
            <person name="Ortiz D."/>
            <person name="Piller C.R."/>
            <person name="Privatt S.R."/>
            <person name="Schneider S.L."/>
            <person name="Sharp S."/>
            <person name="Smith T.C."/>
            <person name="Stanton J.D."/>
            <person name="Ullery H.E."/>
            <person name="Wilson R.J."/>
            <person name="Serrano M.G."/>
            <person name="Buck G."/>
            <person name="Lee V."/>
            <person name="Wang Y."/>
            <person name="Carvalho R."/>
            <person name="Voegtly L."/>
            <person name="Shi R."/>
            <person name="Duckworth R."/>
            <person name="Johnson A."/>
            <person name="Loviza R."/>
            <person name="Walstead R."/>
            <person name="Shah Z."/>
            <person name="Kiflezghi M."/>
            <person name="Wade K."/>
            <person name="Ball S.L."/>
            <person name="Bradley K.W."/>
            <person name="Asai D.J."/>
            <person name="Bowman C.A."/>
            <person name="Russell D.A."/>
            <person name="Pope W.H."/>
            <person name="Jacobs-Sera D."/>
            <person name="Hendrix R.W."/>
            <person name="Hatfull G.F."/>
        </authorList>
    </citation>
    <scope>NUCLEOTIDE SEQUENCE [LARGE SCALE GENOMIC DNA]</scope>
    <source>
        <strain evidence="1 2">DSM 27648</strain>
    </source>
</reference>